<keyword evidence="6" id="KW-0238">DNA-binding</keyword>
<dbReference type="Gene3D" id="4.10.1100.10">
    <property type="entry name" value="Transcription factor, SBP-box domain"/>
    <property type="match status" value="1"/>
</dbReference>
<dbReference type="InterPro" id="IPR036893">
    <property type="entry name" value="SBP_sf"/>
</dbReference>
<organism evidence="13">
    <name type="scientific">Diospyros sp. 'deyangshi'</name>
    <dbReference type="NCBI Taxonomy" id="2021615"/>
    <lineage>
        <taxon>Eukaryota</taxon>
        <taxon>Viridiplantae</taxon>
        <taxon>Streptophyta</taxon>
        <taxon>Embryophyta</taxon>
        <taxon>Tracheophyta</taxon>
        <taxon>Spermatophyta</taxon>
        <taxon>Magnoliopsida</taxon>
        <taxon>eudicotyledons</taxon>
        <taxon>Gunneridae</taxon>
        <taxon>Pentapetalae</taxon>
        <taxon>asterids</taxon>
        <taxon>Ericales</taxon>
        <taxon>Ebenaceae</taxon>
        <taxon>Diospyros</taxon>
    </lineage>
</organism>
<proteinExistence type="evidence at transcript level"/>
<keyword evidence="4" id="KW-0862">Zinc</keyword>
<keyword evidence="7" id="KW-0804">Transcription</keyword>
<protein>
    <submittedName>
        <fullName evidence="13">Squamosa promter-binding-like protein 18</fullName>
    </submittedName>
</protein>
<evidence type="ECO:0000256" key="8">
    <source>
        <dbReference type="ARBA" id="ARBA00023242"/>
    </source>
</evidence>
<evidence type="ECO:0000313" key="13">
    <source>
        <dbReference type="EMBL" id="WMI30919.1"/>
    </source>
</evidence>
<dbReference type="GO" id="GO:0005634">
    <property type="term" value="C:nucleus"/>
    <property type="evidence" value="ECO:0007669"/>
    <property type="project" value="UniProtKB-SubCell"/>
</dbReference>
<comment type="subcellular location">
    <subcellularLocation>
        <location evidence="1">Nucleus</location>
    </subcellularLocation>
</comment>
<keyword evidence="8" id="KW-0539">Nucleus</keyword>
<evidence type="ECO:0000256" key="1">
    <source>
        <dbReference type="ARBA" id="ARBA00004123"/>
    </source>
</evidence>
<evidence type="ECO:0000256" key="5">
    <source>
        <dbReference type="ARBA" id="ARBA00023015"/>
    </source>
</evidence>
<evidence type="ECO:0000256" key="2">
    <source>
        <dbReference type="ARBA" id="ARBA00022723"/>
    </source>
</evidence>
<feature type="compositionally biased region" description="Basic residues" evidence="11">
    <location>
        <begin position="150"/>
        <end position="160"/>
    </location>
</feature>
<dbReference type="InterPro" id="IPR044817">
    <property type="entry name" value="SBP-like"/>
</dbReference>
<feature type="region of interest" description="Disordered" evidence="11">
    <location>
        <begin position="1"/>
        <end position="55"/>
    </location>
</feature>
<name>A0AA51GGV8_9ERIC</name>
<dbReference type="PANTHER" id="PTHR31251:SF226">
    <property type="entry name" value="SQUAMOSA PROMOTER-BINDING-LIKE PROTEIN 6"/>
    <property type="match status" value="1"/>
</dbReference>
<keyword evidence="2" id="KW-0479">Metal-binding</keyword>
<feature type="compositionally biased region" description="Acidic residues" evidence="11">
    <location>
        <begin position="26"/>
        <end position="39"/>
    </location>
</feature>
<sequence length="207" mass="22564">MEATKTQCEPPNPPRVSFATAAKLEEYDDDFEEEEEEESGPFGSGSEKGCAKNKKRKKKVVFCGGLGASGGSGGGGGGVGVSPPRCQAEKCPADLTNAKRYHRRHRVCELHAKSPAVAVAGLRQRFCQQCSRFHELAEFDDAKRSCRRRLAGHNERRRKVSSSESQGEGSGRRRPAVGNHRWGEAGDGGRTLITVPGNPSYKEFHIH</sequence>
<dbReference type="SUPFAM" id="SSF103612">
    <property type="entry name" value="SBT domain"/>
    <property type="match status" value="1"/>
</dbReference>
<evidence type="ECO:0000256" key="4">
    <source>
        <dbReference type="ARBA" id="ARBA00022833"/>
    </source>
</evidence>
<accession>A0AA51GGV8</accession>
<evidence type="ECO:0000256" key="7">
    <source>
        <dbReference type="ARBA" id="ARBA00023163"/>
    </source>
</evidence>
<keyword evidence="3 10" id="KW-0863">Zinc-finger</keyword>
<gene>
    <name evidence="13" type="primary">SPL18</name>
</gene>
<evidence type="ECO:0000256" key="11">
    <source>
        <dbReference type="SAM" id="MobiDB-lite"/>
    </source>
</evidence>
<evidence type="ECO:0000256" key="3">
    <source>
        <dbReference type="ARBA" id="ARBA00022771"/>
    </source>
</evidence>
<feature type="domain" description="SBP-type" evidence="12">
    <location>
        <begin position="83"/>
        <end position="160"/>
    </location>
</feature>
<comment type="function">
    <text evidence="9">Probable transcriptional factor. Binds to the promoter of the SQUAMOSA gene.</text>
</comment>
<dbReference type="GO" id="GO:0008270">
    <property type="term" value="F:zinc ion binding"/>
    <property type="evidence" value="ECO:0007669"/>
    <property type="project" value="UniProtKB-KW"/>
</dbReference>
<dbReference type="EMBL" id="OR060853">
    <property type="protein sequence ID" value="WMI30919.1"/>
    <property type="molecule type" value="mRNA"/>
</dbReference>
<dbReference type="Pfam" id="PF03110">
    <property type="entry name" value="SBP"/>
    <property type="match status" value="1"/>
</dbReference>
<dbReference type="PROSITE" id="PS51141">
    <property type="entry name" value="ZF_SBP"/>
    <property type="match status" value="1"/>
</dbReference>
<keyword evidence="5" id="KW-0805">Transcription regulation</keyword>
<reference evidence="13" key="1">
    <citation type="submission" date="2023-05" db="EMBL/GenBank/DDBJ databases">
        <authorList>
            <person name="L J."/>
        </authorList>
    </citation>
    <scope>NUCLEOTIDE SEQUENCE</scope>
</reference>
<evidence type="ECO:0000256" key="9">
    <source>
        <dbReference type="ARBA" id="ARBA00056472"/>
    </source>
</evidence>
<evidence type="ECO:0000256" key="6">
    <source>
        <dbReference type="ARBA" id="ARBA00023125"/>
    </source>
</evidence>
<evidence type="ECO:0000259" key="12">
    <source>
        <dbReference type="PROSITE" id="PS51141"/>
    </source>
</evidence>
<dbReference type="FunFam" id="4.10.1100.10:FF:000001">
    <property type="entry name" value="Squamosa promoter-binding-like protein 14"/>
    <property type="match status" value="1"/>
</dbReference>
<feature type="region of interest" description="Disordered" evidence="11">
    <location>
        <begin position="150"/>
        <end position="207"/>
    </location>
</feature>
<evidence type="ECO:0000256" key="10">
    <source>
        <dbReference type="PROSITE-ProRule" id="PRU00470"/>
    </source>
</evidence>
<dbReference type="PANTHER" id="PTHR31251">
    <property type="entry name" value="SQUAMOSA PROMOTER-BINDING-LIKE PROTEIN 4"/>
    <property type="match status" value="1"/>
</dbReference>
<dbReference type="AlphaFoldDB" id="A0AA51GGV8"/>
<dbReference type="GO" id="GO:0003677">
    <property type="term" value="F:DNA binding"/>
    <property type="evidence" value="ECO:0007669"/>
    <property type="project" value="UniProtKB-KW"/>
</dbReference>
<dbReference type="InterPro" id="IPR004333">
    <property type="entry name" value="SBP_dom"/>
</dbReference>